<proteinExistence type="inferred from homology"/>
<dbReference type="PANTHER" id="PTHR30290:SF10">
    <property type="entry name" value="PERIPLASMIC OLIGOPEPTIDE-BINDING PROTEIN-RELATED"/>
    <property type="match status" value="1"/>
</dbReference>
<dbReference type="SUPFAM" id="SSF53850">
    <property type="entry name" value="Periplasmic binding protein-like II"/>
    <property type="match status" value="1"/>
</dbReference>
<dbReference type="Gene3D" id="3.10.105.10">
    <property type="entry name" value="Dipeptide-binding Protein, Domain 3"/>
    <property type="match status" value="1"/>
</dbReference>
<dbReference type="InterPro" id="IPR039424">
    <property type="entry name" value="SBP_5"/>
</dbReference>
<keyword evidence="8" id="KW-1185">Reference proteome</keyword>
<dbReference type="KEGG" id="nano:G5V58_03750"/>
<dbReference type="InterPro" id="IPR030678">
    <property type="entry name" value="Peptide/Ni-bd"/>
</dbReference>
<dbReference type="GO" id="GO:0042597">
    <property type="term" value="C:periplasmic space"/>
    <property type="evidence" value="ECO:0007669"/>
    <property type="project" value="UniProtKB-ARBA"/>
</dbReference>
<feature type="signal peptide" evidence="5">
    <location>
        <begin position="1"/>
        <end position="27"/>
    </location>
</feature>
<evidence type="ECO:0000313" key="7">
    <source>
        <dbReference type="EMBL" id="QIG45733.1"/>
    </source>
</evidence>
<feature type="domain" description="Solute-binding protein family 5" evidence="6">
    <location>
        <begin position="87"/>
        <end position="448"/>
    </location>
</feature>
<keyword evidence="4 5" id="KW-0732">Signal</keyword>
<dbReference type="PROSITE" id="PS51257">
    <property type="entry name" value="PROKAR_LIPOPROTEIN"/>
    <property type="match status" value="1"/>
</dbReference>
<reference evidence="7 8" key="1">
    <citation type="submission" date="2020-02" db="EMBL/GenBank/DDBJ databases">
        <title>Full genome sequence of Nocardioides sp. R-3366.</title>
        <authorList>
            <person name="Im W.-T."/>
        </authorList>
    </citation>
    <scope>NUCLEOTIDE SEQUENCE [LARGE SCALE GENOMIC DNA]</scope>
    <source>
        <strain evidence="7 8">R-3366</strain>
    </source>
</reference>
<comment type="similarity">
    <text evidence="2">Belongs to the bacterial solute-binding protein 5 family.</text>
</comment>
<dbReference type="PIRSF" id="PIRSF002741">
    <property type="entry name" value="MppA"/>
    <property type="match status" value="1"/>
</dbReference>
<evidence type="ECO:0000256" key="2">
    <source>
        <dbReference type="ARBA" id="ARBA00005695"/>
    </source>
</evidence>
<dbReference type="GO" id="GO:0015833">
    <property type="term" value="P:peptide transport"/>
    <property type="evidence" value="ECO:0007669"/>
    <property type="project" value="TreeGrafter"/>
</dbReference>
<dbReference type="GO" id="GO:0030313">
    <property type="term" value="C:cell envelope"/>
    <property type="evidence" value="ECO:0007669"/>
    <property type="project" value="UniProtKB-SubCell"/>
</dbReference>
<dbReference type="InterPro" id="IPR000914">
    <property type="entry name" value="SBP_5_dom"/>
</dbReference>
<evidence type="ECO:0000256" key="1">
    <source>
        <dbReference type="ARBA" id="ARBA00004196"/>
    </source>
</evidence>
<accession>A0A6G6WKR8</accession>
<keyword evidence="3" id="KW-0813">Transport</keyword>
<evidence type="ECO:0000313" key="8">
    <source>
        <dbReference type="Proteomes" id="UP000502996"/>
    </source>
</evidence>
<gene>
    <name evidence="7" type="ORF">G5V58_03750</name>
</gene>
<dbReference type="Proteomes" id="UP000502996">
    <property type="component" value="Chromosome"/>
</dbReference>
<evidence type="ECO:0000256" key="3">
    <source>
        <dbReference type="ARBA" id="ARBA00022448"/>
    </source>
</evidence>
<dbReference type="GO" id="GO:0043190">
    <property type="term" value="C:ATP-binding cassette (ABC) transporter complex"/>
    <property type="evidence" value="ECO:0007669"/>
    <property type="project" value="InterPro"/>
</dbReference>
<dbReference type="GO" id="GO:1904680">
    <property type="term" value="F:peptide transmembrane transporter activity"/>
    <property type="evidence" value="ECO:0007669"/>
    <property type="project" value="TreeGrafter"/>
</dbReference>
<evidence type="ECO:0000256" key="5">
    <source>
        <dbReference type="SAM" id="SignalP"/>
    </source>
</evidence>
<dbReference type="PANTHER" id="PTHR30290">
    <property type="entry name" value="PERIPLASMIC BINDING COMPONENT OF ABC TRANSPORTER"/>
    <property type="match status" value="1"/>
</dbReference>
<dbReference type="AlphaFoldDB" id="A0A6G6WKR8"/>
<comment type="subcellular location">
    <subcellularLocation>
        <location evidence="1">Cell envelope</location>
    </subcellularLocation>
</comment>
<feature type="chain" id="PRO_5038414985" evidence="5">
    <location>
        <begin position="28"/>
        <end position="533"/>
    </location>
</feature>
<evidence type="ECO:0000259" key="6">
    <source>
        <dbReference type="Pfam" id="PF00496"/>
    </source>
</evidence>
<dbReference type="Pfam" id="PF00496">
    <property type="entry name" value="SBP_bac_5"/>
    <property type="match status" value="1"/>
</dbReference>
<dbReference type="Gene3D" id="3.40.190.10">
    <property type="entry name" value="Periplasmic binding protein-like II"/>
    <property type="match status" value="1"/>
</dbReference>
<dbReference type="EMBL" id="CP049257">
    <property type="protein sequence ID" value="QIG45733.1"/>
    <property type="molecule type" value="Genomic_DNA"/>
</dbReference>
<sequence length="533" mass="56318">MRHTKWLRRWSLVATGAAVALSLAACGSDSSDDSSSGGGGGSKTLVVENSFDLTTADPGQVYEITGGMIAHAMYEPLLGFDGGDLSTPVPVIAKSYELSEDGKTLTLPLRDDVTFSDGTKLTSADVVFSFNRVKNLKGNPSFLLDGVTPSAPDENTVVLTSDKANPGLPYILSNPALGIENSKVVKEHGGTDAADADTTDKAGEWLNANSAGSGPYVLKSFSTTSEVSLEANGDYWGDAPTYSKVVVRNVTADVQKLDVQKGQAQLVLDLAPAQAEGLPSSVEVHSDPTSNTFFLFSNDNPAISETTSNQDFQDALRYGLDYDSLVELAGEGSVRSPGIIPTLFVGALDPSDALATDVDKAKASLAASGYDGEKVELEYPSDLTKNGVSFGTVAQRIQAQLKEIGIDVELVPSPIATSLPNYRDGKEQLGLWLWGADYPDPSDYLAFLPGQTVGLRAGWAAGADPALEALGEQAATTVDNDARGQLYQQIQQQMNVEGPFMPLFQTAQVAVTTSSLSGFEYNPVWTVDFASLK</sequence>
<evidence type="ECO:0000256" key="4">
    <source>
        <dbReference type="ARBA" id="ARBA00022729"/>
    </source>
</evidence>
<dbReference type="CDD" id="cd08512">
    <property type="entry name" value="PBP2_NikA_DppA_OppA_like_7"/>
    <property type="match status" value="1"/>
</dbReference>
<dbReference type="Gene3D" id="3.90.76.10">
    <property type="entry name" value="Dipeptide-binding Protein, Domain 1"/>
    <property type="match status" value="1"/>
</dbReference>
<organism evidence="7 8">
    <name type="scientific">Nocardioides anomalus</name>
    <dbReference type="NCBI Taxonomy" id="2712223"/>
    <lineage>
        <taxon>Bacteria</taxon>
        <taxon>Bacillati</taxon>
        <taxon>Actinomycetota</taxon>
        <taxon>Actinomycetes</taxon>
        <taxon>Propionibacteriales</taxon>
        <taxon>Nocardioidaceae</taxon>
        <taxon>Nocardioides</taxon>
    </lineage>
</organism>
<protein>
    <submittedName>
        <fullName evidence="7">ABC transporter substrate-binding protein</fullName>
    </submittedName>
</protein>
<name>A0A6G6WKR8_9ACTN</name>